<evidence type="ECO:0000256" key="2">
    <source>
        <dbReference type="ARBA" id="ARBA00022989"/>
    </source>
</evidence>
<comment type="similarity">
    <text evidence="4">Belongs to the copper transporter (Ctr) (TC 1.A.56) family. SLC31A subfamily.</text>
</comment>
<keyword evidence="3 4" id="KW-0472">Membrane</keyword>
<feature type="transmembrane region" description="Helical" evidence="4">
    <location>
        <begin position="68"/>
        <end position="86"/>
    </location>
</feature>
<dbReference type="GO" id="GO:0016020">
    <property type="term" value="C:membrane"/>
    <property type="evidence" value="ECO:0007669"/>
    <property type="project" value="UniProtKB-SubCell"/>
</dbReference>
<keyword evidence="4" id="KW-0406">Ion transport</keyword>
<evidence type="ECO:0000256" key="1">
    <source>
        <dbReference type="ARBA" id="ARBA00022692"/>
    </source>
</evidence>
<keyword evidence="5" id="KW-0732">Signal</keyword>
<dbReference type="InterPro" id="IPR007274">
    <property type="entry name" value="Cop_transporter"/>
</dbReference>
<evidence type="ECO:0000256" key="3">
    <source>
        <dbReference type="ARBA" id="ARBA00023136"/>
    </source>
</evidence>
<name>A0A0H5R4K6_9EUKA</name>
<evidence type="ECO:0000313" key="6">
    <source>
        <dbReference type="EMBL" id="CRZ08821.1"/>
    </source>
</evidence>
<dbReference type="AlphaFoldDB" id="A0A0H5R4K6"/>
<feature type="transmembrane region" description="Helical" evidence="4">
    <location>
        <begin position="142"/>
        <end position="162"/>
    </location>
</feature>
<keyword evidence="4" id="KW-0186">Copper</keyword>
<dbReference type="EMBL" id="HACM01008379">
    <property type="protein sequence ID" value="CRZ08821.1"/>
    <property type="molecule type" value="Transcribed_RNA"/>
</dbReference>
<keyword evidence="4" id="KW-0187">Copper transport</keyword>
<keyword evidence="1 4" id="KW-0812">Transmembrane</keyword>
<evidence type="ECO:0000256" key="4">
    <source>
        <dbReference type="RuleBase" id="RU367022"/>
    </source>
</evidence>
<feature type="signal peptide" evidence="5">
    <location>
        <begin position="1"/>
        <end position="28"/>
    </location>
</feature>
<protein>
    <recommendedName>
        <fullName evidence="4">Copper transport protein</fullName>
    </recommendedName>
</protein>
<reference evidence="6" key="1">
    <citation type="submission" date="2015-04" db="EMBL/GenBank/DDBJ databases">
        <title>The genome sequence of the plant pathogenic Rhizarian Plasmodiophora brassicae reveals insights in its biotrophic life cycle and the origin of chitin synthesis.</title>
        <authorList>
            <person name="Schwelm A."/>
            <person name="Fogelqvist J."/>
            <person name="Knaust A."/>
            <person name="Julke S."/>
            <person name="Lilja T."/>
            <person name="Dhandapani V."/>
            <person name="Bonilla-Rosso G."/>
            <person name="Karlsson M."/>
            <person name="Shevchenko A."/>
            <person name="Choi S.R."/>
            <person name="Kim H.G."/>
            <person name="Park J.Y."/>
            <person name="Lim Y.P."/>
            <person name="Ludwig-Muller J."/>
            <person name="Dixelius C."/>
        </authorList>
    </citation>
    <scope>NUCLEOTIDE SEQUENCE</scope>
    <source>
        <tissue evidence="6">Potato root galls</tissue>
    </source>
</reference>
<dbReference type="GO" id="GO:0005375">
    <property type="term" value="F:copper ion transmembrane transporter activity"/>
    <property type="evidence" value="ECO:0007669"/>
    <property type="project" value="UniProtKB-UniRule"/>
</dbReference>
<dbReference type="PANTHER" id="PTHR12483">
    <property type="entry name" value="SOLUTE CARRIER FAMILY 31 COPPER TRANSPORTERS"/>
    <property type="match status" value="1"/>
</dbReference>
<keyword evidence="2 4" id="KW-1133">Transmembrane helix</keyword>
<feature type="chain" id="PRO_5005222994" description="Copper transport protein" evidence="5">
    <location>
        <begin position="29"/>
        <end position="199"/>
    </location>
</feature>
<comment type="subcellular location">
    <subcellularLocation>
        <location evidence="4">Membrane</location>
        <topology evidence="4">Multi-pass membrane protein</topology>
    </subcellularLocation>
</comment>
<organism evidence="6">
    <name type="scientific">Spongospora subterranea</name>
    <dbReference type="NCBI Taxonomy" id="70186"/>
    <lineage>
        <taxon>Eukaryota</taxon>
        <taxon>Sar</taxon>
        <taxon>Rhizaria</taxon>
        <taxon>Endomyxa</taxon>
        <taxon>Phytomyxea</taxon>
        <taxon>Plasmodiophorida</taxon>
        <taxon>Plasmodiophoridae</taxon>
        <taxon>Spongospora</taxon>
    </lineage>
</organism>
<sequence length="199" mass="21838">MSVSSILRSLVCVIALAVCQFMVASVDACACGKPAVGAESEGGTFFAWGSERKLDVLFSFWRIQSTSGYVWSMIAIFLMGFLFEGLQTLQQFVDRKMASRSTECCCESEGLPIKQVEDTKMPGSSQSTPKAQYTKGQECIRALFHMTRVFSSLMLMLIFMLFEWGTSLALVFGAGAGYLFFNIMTPMPSGQGTRQAGCH</sequence>
<keyword evidence="4" id="KW-0813">Transport</keyword>
<accession>A0A0H5R4K6</accession>
<evidence type="ECO:0000256" key="5">
    <source>
        <dbReference type="SAM" id="SignalP"/>
    </source>
</evidence>
<proteinExistence type="inferred from homology"/>
<dbReference type="Pfam" id="PF04145">
    <property type="entry name" value="Ctr"/>
    <property type="match status" value="1"/>
</dbReference>